<comment type="caution">
    <text evidence="1">The sequence shown here is derived from an EMBL/GenBank/DDBJ whole genome shotgun (WGS) entry which is preliminary data.</text>
</comment>
<dbReference type="Proteomes" id="UP000076863">
    <property type="component" value="Unassembled WGS sequence"/>
</dbReference>
<dbReference type="EMBL" id="AZHA01000027">
    <property type="protein sequence ID" value="OAA38278.1"/>
    <property type="molecule type" value="Genomic_DNA"/>
</dbReference>
<organism evidence="1 2">
    <name type="scientific">Beauveria brongniartii RCEF 3172</name>
    <dbReference type="NCBI Taxonomy" id="1081107"/>
    <lineage>
        <taxon>Eukaryota</taxon>
        <taxon>Fungi</taxon>
        <taxon>Dikarya</taxon>
        <taxon>Ascomycota</taxon>
        <taxon>Pezizomycotina</taxon>
        <taxon>Sordariomycetes</taxon>
        <taxon>Hypocreomycetidae</taxon>
        <taxon>Hypocreales</taxon>
        <taxon>Cordycipitaceae</taxon>
        <taxon>Beauveria</taxon>
        <taxon>Beauveria brongniartii</taxon>
    </lineage>
</organism>
<dbReference type="AlphaFoldDB" id="A0A162J1U0"/>
<keyword evidence="2" id="KW-1185">Reference proteome</keyword>
<proteinExistence type="predicted"/>
<gene>
    <name evidence="1" type="ORF">BBO_07287</name>
</gene>
<accession>A0A162J1U0</accession>
<sequence>MPRRIIIPAPIREALIECFRATTRLVRPDWRRQLKTEDVDVAAPPEVLSAILEAVLTGAPSFSLETDGKIAFDAPQGFKVRVDLLEIGGELGCIEQIHATEPFFEGSVASSSDLLRLRAVTVVDRGGDGDVLDFLWLLSAVVEAGESLPELGQENLDK</sequence>
<reference evidence="1 2" key="1">
    <citation type="journal article" date="2016" name="Genome Biol. Evol.">
        <title>Divergent and convergent evolution of fungal pathogenicity.</title>
        <authorList>
            <person name="Shang Y."/>
            <person name="Xiao G."/>
            <person name="Zheng P."/>
            <person name="Cen K."/>
            <person name="Zhan S."/>
            <person name="Wang C."/>
        </authorList>
    </citation>
    <scope>NUCLEOTIDE SEQUENCE [LARGE SCALE GENOMIC DNA]</scope>
    <source>
        <strain evidence="1 2">RCEF 3172</strain>
    </source>
</reference>
<evidence type="ECO:0000313" key="2">
    <source>
        <dbReference type="Proteomes" id="UP000076863"/>
    </source>
</evidence>
<evidence type="ECO:0000313" key="1">
    <source>
        <dbReference type="EMBL" id="OAA38278.1"/>
    </source>
</evidence>
<dbReference type="OrthoDB" id="5418922at2759"/>
<name>A0A162J1U0_9HYPO</name>
<protein>
    <submittedName>
        <fullName evidence="1">Uncharacterized protein</fullName>
    </submittedName>
</protein>